<organism evidence="2 3">
    <name type="scientific">Hyunsoonleella flava</name>
    <dbReference type="NCBI Taxonomy" id="2527939"/>
    <lineage>
        <taxon>Bacteria</taxon>
        <taxon>Pseudomonadati</taxon>
        <taxon>Bacteroidota</taxon>
        <taxon>Flavobacteriia</taxon>
        <taxon>Flavobacteriales</taxon>
        <taxon>Flavobacteriaceae</taxon>
    </lineage>
</organism>
<dbReference type="Proteomes" id="UP000291142">
    <property type="component" value="Unassembled WGS sequence"/>
</dbReference>
<comment type="caution">
    <text evidence="2">The sequence shown here is derived from an EMBL/GenBank/DDBJ whole genome shotgun (WGS) entry which is preliminary data.</text>
</comment>
<dbReference type="RefSeq" id="WP_130963090.1">
    <property type="nucleotide sequence ID" value="NZ_SIRT01000002.1"/>
</dbReference>
<protein>
    <submittedName>
        <fullName evidence="2">PorT family protein</fullName>
    </submittedName>
</protein>
<feature type="domain" description="Outer membrane protein beta-barrel" evidence="1">
    <location>
        <begin position="33"/>
        <end position="212"/>
    </location>
</feature>
<keyword evidence="3" id="KW-1185">Reference proteome</keyword>
<evidence type="ECO:0000259" key="1">
    <source>
        <dbReference type="Pfam" id="PF13568"/>
    </source>
</evidence>
<dbReference type="OrthoDB" id="1467485at2"/>
<dbReference type="Pfam" id="PF13568">
    <property type="entry name" value="OMP_b-brl_2"/>
    <property type="match status" value="1"/>
</dbReference>
<reference evidence="2 3" key="1">
    <citation type="submission" date="2019-02" db="EMBL/GenBank/DDBJ databases">
        <title>Hyunsoonleella sp., isolated from marine sediment.</title>
        <authorList>
            <person name="Liu B.-T."/>
        </authorList>
    </citation>
    <scope>NUCLEOTIDE SEQUENCE [LARGE SCALE GENOMIC DNA]</scope>
    <source>
        <strain evidence="2 3">T58</strain>
    </source>
</reference>
<dbReference type="EMBL" id="SIRT01000002">
    <property type="protein sequence ID" value="TBN05473.1"/>
    <property type="molecule type" value="Genomic_DNA"/>
</dbReference>
<evidence type="ECO:0000313" key="3">
    <source>
        <dbReference type="Proteomes" id="UP000291142"/>
    </source>
</evidence>
<dbReference type="InterPro" id="IPR025665">
    <property type="entry name" value="Beta-barrel_OMP_2"/>
</dbReference>
<evidence type="ECO:0000313" key="2">
    <source>
        <dbReference type="EMBL" id="TBN05473.1"/>
    </source>
</evidence>
<name>A0A4Q9FI42_9FLAO</name>
<sequence length="242" mass="28164">MKQILIGFVFLLTFQTTQAQLFKKEKITYDANQGRGTTDFKFLRWGYFLGINNYDFNFDYNEDLRDIYVDTSPGFSVGLIGNMRINSFLDLRLEPGLFITTRELFYSEQYFQGVDFKESDLSREVKSTYIHVPLLLKISAKRINNFKPFIIGGFSTAINLSSNENNPDDNSKGQFRTTSRPLFYELGFGIDFYLYNFKFTPSIRGLFGMGDELVRDDDPNSPWTSNITRMQTRGVFINFTFQ</sequence>
<accession>A0A4Q9FI42</accession>
<gene>
    <name evidence="2" type="ORF">EYD45_04135</name>
</gene>
<proteinExistence type="predicted"/>
<dbReference type="AlphaFoldDB" id="A0A4Q9FI42"/>